<evidence type="ECO:0000313" key="1">
    <source>
        <dbReference type="EMBL" id="OLP52893.1"/>
    </source>
</evidence>
<sequence length="254" mass="28593">MTWAIYDAPPFMIAEGADAESGIFDRIRNLLSHQLGDLPQAVLTAPFPRIVTALKAGADWCFIGGVKTPERETFAVFSKPVAMFYPLRVVINSADRVRFEALQPLSLLSLMRDHPELQTSVLRNRSFGPQFDALQKAYPAANQHSDFLEAFRMLMNRRLDYLVEYSNIATYNARRLGKPDGLVLLPMTEVSEPVYARVMCARTAQGLAVVDRIDHVLDQERNTPSYRAIVEAWSAPADQAKIRAIYDSQFLTAR</sequence>
<accession>A0A1Q9AD91</accession>
<dbReference type="STRING" id="1672749.BJF92_17725"/>
<dbReference type="SUPFAM" id="SSF53850">
    <property type="entry name" value="Periplasmic binding protein-like II"/>
    <property type="match status" value="1"/>
</dbReference>
<dbReference type="AlphaFoldDB" id="A0A1Q9AD91"/>
<dbReference type="RefSeq" id="WP_075636759.1">
    <property type="nucleotide sequence ID" value="NZ_MKIO01000041.1"/>
</dbReference>
<organism evidence="1 2">
    <name type="scientific">Xaviernesmea rhizosphaerae</name>
    <dbReference type="NCBI Taxonomy" id="1672749"/>
    <lineage>
        <taxon>Bacteria</taxon>
        <taxon>Pseudomonadati</taxon>
        <taxon>Pseudomonadota</taxon>
        <taxon>Alphaproteobacteria</taxon>
        <taxon>Hyphomicrobiales</taxon>
        <taxon>Rhizobiaceae</taxon>
        <taxon>Rhizobium/Agrobacterium group</taxon>
        <taxon>Xaviernesmea</taxon>
    </lineage>
</organism>
<dbReference type="Gene3D" id="3.40.190.10">
    <property type="entry name" value="Periplasmic binding protein-like II"/>
    <property type="match status" value="2"/>
</dbReference>
<reference evidence="1 2" key="1">
    <citation type="submission" date="2016-09" db="EMBL/GenBank/DDBJ databases">
        <title>Rhizobium sp. nov., a novel species isolated from the rice rhizosphere.</title>
        <authorList>
            <person name="Zhao J."/>
            <person name="Zhang X."/>
        </authorList>
    </citation>
    <scope>NUCLEOTIDE SEQUENCE [LARGE SCALE GENOMIC DNA]</scope>
    <source>
        <strain evidence="1 2">MH17</strain>
    </source>
</reference>
<dbReference type="EMBL" id="MKIO01000041">
    <property type="protein sequence ID" value="OLP52893.1"/>
    <property type="molecule type" value="Genomic_DNA"/>
</dbReference>
<gene>
    <name evidence="1" type="ORF">BJF92_17725</name>
</gene>
<dbReference type="Proteomes" id="UP000186143">
    <property type="component" value="Unassembled WGS sequence"/>
</dbReference>
<comment type="caution">
    <text evidence="1">The sequence shown here is derived from an EMBL/GenBank/DDBJ whole genome shotgun (WGS) entry which is preliminary data.</text>
</comment>
<dbReference type="OrthoDB" id="8439154at2"/>
<proteinExistence type="predicted"/>
<evidence type="ECO:0008006" key="3">
    <source>
        <dbReference type="Google" id="ProtNLM"/>
    </source>
</evidence>
<name>A0A1Q9AD91_9HYPH</name>
<evidence type="ECO:0000313" key="2">
    <source>
        <dbReference type="Proteomes" id="UP000186143"/>
    </source>
</evidence>
<protein>
    <recommendedName>
        <fullName evidence="3">Solute-binding protein family 3/N-terminal domain-containing protein</fullName>
    </recommendedName>
</protein>